<keyword evidence="1" id="KW-0175">Coiled coil</keyword>
<feature type="coiled-coil region" evidence="1">
    <location>
        <begin position="418"/>
        <end position="449"/>
    </location>
</feature>
<evidence type="ECO:0000313" key="4">
    <source>
        <dbReference type="EMBL" id="KAJ3181185.1"/>
    </source>
</evidence>
<keyword evidence="5" id="KW-1185">Reference proteome</keyword>
<dbReference type="EMBL" id="JADGJQ010000013">
    <property type="protein sequence ID" value="KAJ3181185.1"/>
    <property type="molecule type" value="Genomic_DNA"/>
</dbReference>
<feature type="region of interest" description="Disordered" evidence="2">
    <location>
        <begin position="323"/>
        <end position="385"/>
    </location>
</feature>
<dbReference type="SUPFAM" id="SSF55073">
    <property type="entry name" value="Nucleotide cyclase"/>
    <property type="match status" value="1"/>
</dbReference>
<dbReference type="GO" id="GO:0008074">
    <property type="term" value="C:guanylate cyclase complex, soluble"/>
    <property type="evidence" value="ECO:0007669"/>
    <property type="project" value="TreeGrafter"/>
</dbReference>
<gene>
    <name evidence="4" type="primary">NPR2_1</name>
    <name evidence="4" type="ORF">HDU87_001314</name>
</gene>
<evidence type="ECO:0000256" key="2">
    <source>
        <dbReference type="SAM" id="MobiDB-lite"/>
    </source>
</evidence>
<feature type="region of interest" description="Disordered" evidence="2">
    <location>
        <begin position="273"/>
        <end position="293"/>
    </location>
</feature>
<evidence type="ECO:0000313" key="5">
    <source>
        <dbReference type="Proteomes" id="UP001212152"/>
    </source>
</evidence>
<dbReference type="GO" id="GO:0019934">
    <property type="term" value="P:cGMP-mediated signaling"/>
    <property type="evidence" value="ECO:0007669"/>
    <property type="project" value="TreeGrafter"/>
</dbReference>
<dbReference type="PANTHER" id="PTHR45655">
    <property type="entry name" value="GUANYLATE CYCLASE SOLUBLE SUBUNIT BETA-2"/>
    <property type="match status" value="1"/>
</dbReference>
<dbReference type="CDD" id="cd07302">
    <property type="entry name" value="CHD"/>
    <property type="match status" value="1"/>
</dbReference>
<dbReference type="GO" id="GO:0004383">
    <property type="term" value="F:guanylate cyclase activity"/>
    <property type="evidence" value="ECO:0007669"/>
    <property type="project" value="TreeGrafter"/>
</dbReference>
<dbReference type="SMART" id="SM00044">
    <property type="entry name" value="CYCc"/>
    <property type="match status" value="1"/>
</dbReference>
<dbReference type="Gene3D" id="3.30.70.1230">
    <property type="entry name" value="Nucleotide cyclase"/>
    <property type="match status" value="1"/>
</dbReference>
<reference evidence="4" key="1">
    <citation type="submission" date="2020-05" db="EMBL/GenBank/DDBJ databases">
        <title>Phylogenomic resolution of chytrid fungi.</title>
        <authorList>
            <person name="Stajich J.E."/>
            <person name="Amses K."/>
            <person name="Simmons R."/>
            <person name="Seto K."/>
            <person name="Myers J."/>
            <person name="Bonds A."/>
            <person name="Quandt C.A."/>
            <person name="Barry K."/>
            <person name="Liu P."/>
            <person name="Grigoriev I."/>
            <person name="Longcore J.E."/>
            <person name="James T.Y."/>
        </authorList>
    </citation>
    <scope>NUCLEOTIDE SEQUENCE</scope>
    <source>
        <strain evidence="4">JEL0379</strain>
    </source>
</reference>
<dbReference type="PROSITE" id="PS50125">
    <property type="entry name" value="GUANYLATE_CYCLASE_2"/>
    <property type="match status" value="1"/>
</dbReference>
<proteinExistence type="predicted"/>
<sequence length="705" mass="78564">MSIVEADVPTSVLSVLDDNTQSQRLGDMMRRCRIGKEQKIAAQRRWGHFQEEEVSLFEANVKEARQLYEQQLDEQRLSDDRQTEAAVDLLSSEARKRELVGIVSKIAAIKTHTACQDKARERELEFRARQKQKREAFDRRNRVIEATQVKEREELVSTQSRVSANLGIIHQLELRGMTDEEKRQHNKQYQLQYQQLKMRQQKEAEQLREVQLLKTRHLSEQMEMELLAATELEDLSSEHRTIEDTLLANQVMERSGEASKLDRQQAQLMAMQLKEDQKSAKGSLTHHQDRQRKMLERSQKFLAKQRERMMVDEAASMLADSGLKDTAGIGAGSNADTSDRDMSESHMSAGESALDATDAATREESGAGGEDHERRRKARSTKDAAAELAEALTKGVQRLKDLEISHKRLYESTRSQHKDQYSQKVREIKRKQSQLLKDQEDEVQAIRREQVADMEELFEILKQTQALHDEQVAKLGSSSRRNHISGAQGNVMPVSFVEDIKSGLTPAARMYNDAVVFRTAIAGFTSLTPKQRITTMQLVAQAFDNALRSNPDVCKVESTGDGYLLCAGLDDSGKAEKTSGQAAKANDESGNPEMLKRNVEIALDCIQSLQDAIGDIDAAALELPALALKVGVAHGAVSAGLLGGRVPLFRIFGGPVEKATGISAAAEPGGVLVTKDIKDALEGEGYALNPNTKDKGETFWYAGSP</sequence>
<dbReference type="InterPro" id="IPR029787">
    <property type="entry name" value="Nucleotide_cyclase"/>
</dbReference>
<dbReference type="Proteomes" id="UP001212152">
    <property type="component" value="Unassembled WGS sequence"/>
</dbReference>
<comment type="caution">
    <text evidence="4">The sequence shown here is derived from an EMBL/GenBank/DDBJ whole genome shotgun (WGS) entry which is preliminary data.</text>
</comment>
<evidence type="ECO:0000259" key="3">
    <source>
        <dbReference type="PROSITE" id="PS50125"/>
    </source>
</evidence>
<feature type="compositionally biased region" description="Basic and acidic residues" evidence="2">
    <location>
        <begin position="360"/>
        <end position="373"/>
    </location>
</feature>
<evidence type="ECO:0000256" key="1">
    <source>
        <dbReference type="SAM" id="Coils"/>
    </source>
</evidence>
<dbReference type="GO" id="GO:0070482">
    <property type="term" value="P:response to oxygen levels"/>
    <property type="evidence" value="ECO:0007669"/>
    <property type="project" value="TreeGrafter"/>
</dbReference>
<protein>
    <submittedName>
        <fullName evidence="4">Nitrogen permease regulator 2</fullName>
    </submittedName>
</protein>
<dbReference type="PANTHER" id="PTHR45655:SF13">
    <property type="entry name" value="SOLUBLE GUANYLATE CYCLASE GCY-32-RELATED"/>
    <property type="match status" value="1"/>
</dbReference>
<dbReference type="AlphaFoldDB" id="A0AAD5TN20"/>
<organism evidence="4 5">
    <name type="scientific">Geranomyces variabilis</name>
    <dbReference type="NCBI Taxonomy" id="109894"/>
    <lineage>
        <taxon>Eukaryota</taxon>
        <taxon>Fungi</taxon>
        <taxon>Fungi incertae sedis</taxon>
        <taxon>Chytridiomycota</taxon>
        <taxon>Chytridiomycota incertae sedis</taxon>
        <taxon>Chytridiomycetes</taxon>
        <taxon>Spizellomycetales</taxon>
        <taxon>Powellomycetaceae</taxon>
        <taxon>Geranomyces</taxon>
    </lineage>
</organism>
<dbReference type="InterPro" id="IPR001054">
    <property type="entry name" value="A/G_cyclase"/>
</dbReference>
<accession>A0AAD5TN20</accession>
<dbReference type="Pfam" id="PF00211">
    <property type="entry name" value="Guanylate_cyc"/>
    <property type="match status" value="1"/>
</dbReference>
<feature type="domain" description="Guanylate cyclase" evidence="3">
    <location>
        <begin position="508"/>
        <end position="663"/>
    </location>
</feature>
<name>A0AAD5TN20_9FUNG</name>